<name>A0A1I5CJY3_9FLAO</name>
<gene>
    <name evidence="1" type="ORF">SAMN05660413_02881</name>
</gene>
<dbReference type="GO" id="GO:0016301">
    <property type="term" value="F:kinase activity"/>
    <property type="evidence" value="ECO:0007669"/>
    <property type="project" value="UniProtKB-KW"/>
</dbReference>
<keyword evidence="1" id="KW-0808">Transferase</keyword>
<dbReference type="Proteomes" id="UP000199153">
    <property type="component" value="Unassembled WGS sequence"/>
</dbReference>
<organism evidence="1 2">
    <name type="scientific">Salegentibacter flavus</name>
    <dbReference type="NCBI Taxonomy" id="287099"/>
    <lineage>
        <taxon>Bacteria</taxon>
        <taxon>Pseudomonadati</taxon>
        <taxon>Bacteroidota</taxon>
        <taxon>Flavobacteriia</taxon>
        <taxon>Flavobacteriales</taxon>
        <taxon>Flavobacteriaceae</taxon>
        <taxon>Salegentibacter</taxon>
    </lineage>
</organism>
<dbReference type="EMBL" id="FOVL01000022">
    <property type="protein sequence ID" value="SFN87204.1"/>
    <property type="molecule type" value="Genomic_DNA"/>
</dbReference>
<sequence>MTSMMEHSKEVIELTQASFLEESTQRNYIQDYEYRLKQLQKIKA</sequence>
<dbReference type="STRING" id="287099.SAMN05660413_02881"/>
<protein>
    <submittedName>
        <fullName evidence="1">Serine/threonine-protein kinase HipA</fullName>
    </submittedName>
</protein>
<proteinExistence type="predicted"/>
<reference evidence="1 2" key="1">
    <citation type="submission" date="2016-10" db="EMBL/GenBank/DDBJ databases">
        <authorList>
            <person name="de Groot N.N."/>
        </authorList>
    </citation>
    <scope>NUCLEOTIDE SEQUENCE [LARGE SCALE GENOMIC DNA]</scope>
    <source>
        <strain evidence="1 2">DSM 17794</strain>
    </source>
</reference>
<evidence type="ECO:0000313" key="1">
    <source>
        <dbReference type="EMBL" id="SFN87204.1"/>
    </source>
</evidence>
<accession>A0A1I5CJY3</accession>
<keyword evidence="2" id="KW-1185">Reference proteome</keyword>
<keyword evidence="1" id="KW-0418">Kinase</keyword>
<dbReference type="AlphaFoldDB" id="A0A1I5CJY3"/>
<evidence type="ECO:0000313" key="2">
    <source>
        <dbReference type="Proteomes" id="UP000199153"/>
    </source>
</evidence>